<protein>
    <submittedName>
        <fullName evidence="1">Uncharacterized protein</fullName>
    </submittedName>
</protein>
<gene>
    <name evidence="1" type="ORF">RHMOL_Rhmol04G0092800</name>
</gene>
<evidence type="ECO:0000313" key="1">
    <source>
        <dbReference type="EMBL" id="KAI8558431.1"/>
    </source>
</evidence>
<keyword evidence="2" id="KW-1185">Reference proteome</keyword>
<sequence length="413" mass="46413">MRYFISQDDDQCGHEYSELEFPYEAPSADPIVVGSCNGLLCMCDNSSRKIPAIIIWNPSTRKLVTLPEPPSAGMGDLGFGAHPATHEYKVVRIVFQMYPYLQSHVELYTQGTGTWRGLGLTFPLYCFIPYKASQAFVNGAVNLIAADLRVSVGYRHLIVSFDMSADTFSTMMLPPALADREPIFKVCEPLPCADLELVIYIEEAAQKYPYEPEFPPQVELYAQGIGSWRGLGSIFPPYCLIYLDSSRAFVNGAVNWIAVGQRDQPLIVSFDMSSETFFVMMLPRALANQELGSLSVILFRESLTVIRNRRLDKGDCCMWVLKEYGVPDSWTELLSFKLDRPVCLQRTLGFRKHGEVLLLTAPNRLLSYDIGSKELVDTGFRGPPYTSHYEPFVESLVSVECKNGVLDGQLNQW</sequence>
<evidence type="ECO:0000313" key="2">
    <source>
        <dbReference type="Proteomes" id="UP001062846"/>
    </source>
</evidence>
<comment type="caution">
    <text evidence="1">The sequence shown here is derived from an EMBL/GenBank/DDBJ whole genome shotgun (WGS) entry which is preliminary data.</text>
</comment>
<dbReference type="EMBL" id="CM046391">
    <property type="protein sequence ID" value="KAI8558431.1"/>
    <property type="molecule type" value="Genomic_DNA"/>
</dbReference>
<organism evidence="1 2">
    <name type="scientific">Rhododendron molle</name>
    <name type="common">Chinese azalea</name>
    <name type="synonym">Azalea mollis</name>
    <dbReference type="NCBI Taxonomy" id="49168"/>
    <lineage>
        <taxon>Eukaryota</taxon>
        <taxon>Viridiplantae</taxon>
        <taxon>Streptophyta</taxon>
        <taxon>Embryophyta</taxon>
        <taxon>Tracheophyta</taxon>
        <taxon>Spermatophyta</taxon>
        <taxon>Magnoliopsida</taxon>
        <taxon>eudicotyledons</taxon>
        <taxon>Gunneridae</taxon>
        <taxon>Pentapetalae</taxon>
        <taxon>asterids</taxon>
        <taxon>Ericales</taxon>
        <taxon>Ericaceae</taxon>
        <taxon>Ericoideae</taxon>
        <taxon>Rhodoreae</taxon>
        <taxon>Rhododendron</taxon>
    </lineage>
</organism>
<dbReference type="Proteomes" id="UP001062846">
    <property type="component" value="Chromosome 4"/>
</dbReference>
<reference evidence="1" key="1">
    <citation type="submission" date="2022-02" db="EMBL/GenBank/DDBJ databases">
        <title>Plant Genome Project.</title>
        <authorList>
            <person name="Zhang R.-G."/>
        </authorList>
    </citation>
    <scope>NUCLEOTIDE SEQUENCE</scope>
    <source>
        <strain evidence="1">AT1</strain>
    </source>
</reference>
<proteinExistence type="predicted"/>
<name>A0ACC0NYT2_RHOML</name>
<accession>A0ACC0NYT2</accession>